<evidence type="ECO:0000256" key="14">
    <source>
        <dbReference type="PIRSR" id="PIRSR611782-1"/>
    </source>
</evidence>
<evidence type="ECO:0000256" key="12">
    <source>
        <dbReference type="ARBA" id="ARBA00023016"/>
    </source>
</evidence>
<keyword evidence="12" id="KW-0346">Stress response</keyword>
<dbReference type="InterPro" id="IPR009003">
    <property type="entry name" value="Peptidase_S1_PA"/>
</dbReference>
<comment type="catalytic activity">
    <reaction evidence="1">
        <text>Acts on substrates that are at least partially unfolded. The cleavage site P1 residue is normally between a pair of hydrophobic residues, such as Val-|-Val.</text>
        <dbReference type="EC" id="3.4.21.107"/>
    </reaction>
</comment>
<dbReference type="Proteomes" id="UP000307874">
    <property type="component" value="Unassembled WGS sequence"/>
</dbReference>
<feature type="region of interest" description="Disordered" evidence="16">
    <location>
        <begin position="109"/>
        <end position="131"/>
    </location>
</feature>
<feature type="active site" description="Charge relay system" evidence="14">
    <location>
        <position position="252"/>
    </location>
</feature>
<accession>A0A5C4JQP5</accession>
<evidence type="ECO:0000259" key="17">
    <source>
        <dbReference type="PROSITE" id="PS50106"/>
    </source>
</evidence>
<dbReference type="GO" id="GO:0004252">
    <property type="term" value="F:serine-type endopeptidase activity"/>
    <property type="evidence" value="ECO:0007669"/>
    <property type="project" value="InterPro"/>
</dbReference>
<comment type="similarity">
    <text evidence="3">Belongs to the peptidase S1C family.</text>
</comment>
<feature type="domain" description="PDZ" evidence="17">
    <location>
        <begin position="423"/>
        <end position="466"/>
    </location>
</feature>
<dbReference type="Gene3D" id="2.40.10.120">
    <property type="match status" value="1"/>
</dbReference>
<keyword evidence="6" id="KW-0645">Protease</keyword>
<dbReference type="FunFam" id="2.30.42.10:FF:000037">
    <property type="entry name" value="Periplasmic serine endoprotease DegP-like"/>
    <property type="match status" value="1"/>
</dbReference>
<name>A0A5C4JQP5_9HYPH</name>
<keyword evidence="11" id="KW-0720">Serine protease</keyword>
<dbReference type="EC" id="3.4.21.107" evidence="4"/>
<dbReference type="InterPro" id="IPR036034">
    <property type="entry name" value="PDZ_sf"/>
</dbReference>
<dbReference type="PANTHER" id="PTHR22939:SF129">
    <property type="entry name" value="SERINE PROTEASE HTRA2, MITOCHONDRIAL"/>
    <property type="match status" value="1"/>
</dbReference>
<evidence type="ECO:0000256" key="3">
    <source>
        <dbReference type="ARBA" id="ARBA00010541"/>
    </source>
</evidence>
<dbReference type="GO" id="GO:0006508">
    <property type="term" value="P:proteolysis"/>
    <property type="evidence" value="ECO:0007669"/>
    <property type="project" value="UniProtKB-KW"/>
</dbReference>
<dbReference type="SUPFAM" id="SSF50494">
    <property type="entry name" value="Trypsin-like serine proteases"/>
    <property type="match status" value="1"/>
</dbReference>
<sequence length="512" mass="53337">MLDQTSGYNKFKPILKASALAGGVAAVLFSAGAPLTVPEALADPVYVEAPKVPGFADVVEAVSPAVVSVVVESNVQPVAQNDGFGFGFGGRGFDNLPDDHPLKRFFKDFGAPLEPQQPPKPRDGGPRPVAQGSGFFVSEDGYLVTNNHVVREGDSFSVLMDDGTEYDAKLVGTDPRTDLAVLKVDADRDFTYVNFADDSKLRVGDWVVAVGNPFGLGGTVTSGIVSALGRDIASGPYDDYIQVDAAVNHGNSGGPTFDLNGEVVGINTAIFSPSGGNVGIAFAIPSHLAQDVVNDLIDDGTVERGWLGVRIQPVTEDIADAIGLAKPEGALISEPTSDSPGAKAGLRQGDVITAVNGDVIEDARSLSRMIGMMEPGDNVELSVWRDGKSQTIDVTLGEFPSEDQLASAEGMSAPAESSLMSRMGIEVRPSEDGKGVTVTAVNPDSDAAQKGLAEGQKILSVNNKDVASAQDILTQVEEAASNGRKQALFQVETENGSMFTALPTGSENQDAG</sequence>
<evidence type="ECO:0000256" key="8">
    <source>
        <dbReference type="ARBA" id="ARBA00022737"/>
    </source>
</evidence>
<feature type="binding site" evidence="15">
    <location>
        <position position="72"/>
    </location>
    <ligand>
        <name>substrate</name>
    </ligand>
</feature>
<dbReference type="CDD" id="cd10839">
    <property type="entry name" value="cpPDZ1_DegP-like"/>
    <property type="match status" value="1"/>
</dbReference>
<evidence type="ECO:0000256" key="15">
    <source>
        <dbReference type="PIRSR" id="PIRSR611782-2"/>
    </source>
</evidence>
<evidence type="ECO:0000256" key="11">
    <source>
        <dbReference type="ARBA" id="ARBA00022825"/>
    </source>
</evidence>
<keyword evidence="8" id="KW-0677">Repeat</keyword>
<keyword evidence="9" id="KW-0574">Periplasm</keyword>
<evidence type="ECO:0000256" key="4">
    <source>
        <dbReference type="ARBA" id="ARBA00013035"/>
    </source>
</evidence>
<feature type="binding site" evidence="15">
    <location>
        <position position="148"/>
    </location>
    <ligand>
        <name>substrate</name>
    </ligand>
</feature>
<dbReference type="EMBL" id="VCLB01000008">
    <property type="protein sequence ID" value="TNB47009.1"/>
    <property type="molecule type" value="Genomic_DNA"/>
</dbReference>
<evidence type="ECO:0000313" key="18">
    <source>
        <dbReference type="EMBL" id="TNB47009.1"/>
    </source>
</evidence>
<feature type="active site" description="Charge relay system" evidence="14">
    <location>
        <position position="178"/>
    </location>
</feature>
<dbReference type="Pfam" id="PF13180">
    <property type="entry name" value="PDZ_2"/>
    <property type="match status" value="1"/>
</dbReference>
<dbReference type="PRINTS" id="PR00834">
    <property type="entry name" value="PROTEASES2C"/>
</dbReference>
<evidence type="ECO:0000256" key="16">
    <source>
        <dbReference type="SAM" id="MobiDB-lite"/>
    </source>
</evidence>
<protein>
    <recommendedName>
        <fullName evidence="5">Probable periplasmic serine endoprotease DegP-like</fullName>
        <ecNumber evidence="4">3.4.21.107</ecNumber>
    </recommendedName>
    <alternativeName>
        <fullName evidence="13">Protease Do</fullName>
    </alternativeName>
</protein>
<gene>
    <name evidence="18" type="ORF">FF124_15800</name>
</gene>
<evidence type="ECO:0000256" key="5">
    <source>
        <dbReference type="ARBA" id="ARBA00013958"/>
    </source>
</evidence>
<dbReference type="FunFam" id="2.40.10.120:FF:000007">
    <property type="entry name" value="Periplasmic serine endoprotease DegP-like"/>
    <property type="match status" value="1"/>
</dbReference>
<feature type="binding site" evidence="15">
    <location>
        <begin position="250"/>
        <end position="252"/>
    </location>
    <ligand>
        <name>substrate</name>
    </ligand>
</feature>
<evidence type="ECO:0000256" key="6">
    <source>
        <dbReference type="ARBA" id="ARBA00022670"/>
    </source>
</evidence>
<dbReference type="AlphaFoldDB" id="A0A5C4JQP5"/>
<evidence type="ECO:0000313" key="19">
    <source>
        <dbReference type="Proteomes" id="UP000307874"/>
    </source>
</evidence>
<dbReference type="OrthoDB" id="9758917at2"/>
<dbReference type="NCBIfam" id="TIGR02037">
    <property type="entry name" value="degP_htrA_DO"/>
    <property type="match status" value="1"/>
</dbReference>
<dbReference type="SUPFAM" id="SSF50156">
    <property type="entry name" value="PDZ domain-like"/>
    <property type="match status" value="2"/>
</dbReference>
<keyword evidence="7" id="KW-0732">Signal</keyword>
<evidence type="ECO:0000256" key="7">
    <source>
        <dbReference type="ARBA" id="ARBA00022729"/>
    </source>
</evidence>
<evidence type="ECO:0000256" key="1">
    <source>
        <dbReference type="ARBA" id="ARBA00001772"/>
    </source>
</evidence>
<evidence type="ECO:0000256" key="10">
    <source>
        <dbReference type="ARBA" id="ARBA00022801"/>
    </source>
</evidence>
<organism evidence="18 19">
    <name type="scientific">Martelella lutilitoris</name>
    <dbReference type="NCBI Taxonomy" id="2583532"/>
    <lineage>
        <taxon>Bacteria</taxon>
        <taxon>Pseudomonadati</taxon>
        <taxon>Pseudomonadota</taxon>
        <taxon>Alphaproteobacteria</taxon>
        <taxon>Hyphomicrobiales</taxon>
        <taxon>Aurantimonadaceae</taxon>
        <taxon>Martelella</taxon>
    </lineage>
</organism>
<dbReference type="PROSITE" id="PS50106">
    <property type="entry name" value="PDZ"/>
    <property type="match status" value="2"/>
</dbReference>
<feature type="domain" description="PDZ" evidence="17">
    <location>
        <begin position="296"/>
        <end position="387"/>
    </location>
</feature>
<dbReference type="InterPro" id="IPR001478">
    <property type="entry name" value="PDZ"/>
</dbReference>
<dbReference type="Gene3D" id="2.30.42.10">
    <property type="match status" value="2"/>
</dbReference>
<dbReference type="RefSeq" id="WP_138749445.1">
    <property type="nucleotide sequence ID" value="NZ_VCLB01000008.1"/>
</dbReference>
<evidence type="ECO:0000256" key="9">
    <source>
        <dbReference type="ARBA" id="ARBA00022764"/>
    </source>
</evidence>
<dbReference type="Pfam" id="PF13365">
    <property type="entry name" value="Trypsin_2"/>
    <property type="match status" value="1"/>
</dbReference>
<comment type="caution">
    <text evidence="18">The sequence shown here is derived from an EMBL/GenBank/DDBJ whole genome shotgun (WGS) entry which is preliminary data.</text>
</comment>
<keyword evidence="10" id="KW-0378">Hydrolase</keyword>
<keyword evidence="19" id="KW-1185">Reference proteome</keyword>
<evidence type="ECO:0000256" key="13">
    <source>
        <dbReference type="ARBA" id="ARBA00032850"/>
    </source>
</evidence>
<dbReference type="InterPro" id="IPR001940">
    <property type="entry name" value="Peptidase_S1C"/>
</dbReference>
<dbReference type="SMART" id="SM00228">
    <property type="entry name" value="PDZ"/>
    <property type="match status" value="2"/>
</dbReference>
<comment type="subcellular location">
    <subcellularLocation>
        <location evidence="2">Periplasm</location>
    </subcellularLocation>
</comment>
<dbReference type="PANTHER" id="PTHR22939">
    <property type="entry name" value="SERINE PROTEASE FAMILY S1C HTRA-RELATED"/>
    <property type="match status" value="1"/>
</dbReference>
<dbReference type="GO" id="GO:0042597">
    <property type="term" value="C:periplasmic space"/>
    <property type="evidence" value="ECO:0007669"/>
    <property type="project" value="UniProtKB-SubCell"/>
</dbReference>
<evidence type="ECO:0000256" key="2">
    <source>
        <dbReference type="ARBA" id="ARBA00004418"/>
    </source>
</evidence>
<feature type="binding site" evidence="15">
    <location>
        <position position="178"/>
    </location>
    <ligand>
        <name>substrate</name>
    </ligand>
</feature>
<proteinExistence type="inferred from homology"/>
<dbReference type="Pfam" id="PF00595">
    <property type="entry name" value="PDZ"/>
    <property type="match status" value="1"/>
</dbReference>
<reference evidence="18 19" key="1">
    <citation type="submission" date="2019-06" db="EMBL/GenBank/DDBJ databases">
        <title>Martelella lutilitoris sp. nov., isolated from a tidal mudflat.</title>
        <authorList>
            <person name="Kim Y.-J."/>
        </authorList>
    </citation>
    <scope>NUCLEOTIDE SEQUENCE [LARGE SCALE GENOMIC DNA]</scope>
    <source>
        <strain evidence="18 19">GH2-6</strain>
    </source>
</reference>
<feature type="active site" description="Charge relay system" evidence="14">
    <location>
        <position position="148"/>
    </location>
</feature>
<dbReference type="InterPro" id="IPR011782">
    <property type="entry name" value="Pept_S1C_Do"/>
</dbReference>